<proteinExistence type="predicted"/>
<evidence type="ECO:0008006" key="5">
    <source>
        <dbReference type="Google" id="ProtNLM"/>
    </source>
</evidence>
<dbReference type="SUPFAM" id="SSF52540">
    <property type="entry name" value="P-loop containing nucleoside triphosphate hydrolases"/>
    <property type="match status" value="1"/>
</dbReference>
<dbReference type="OrthoDB" id="422220at2759"/>
<name>A0A448WW31_9PLAT</name>
<gene>
    <name evidence="3" type="ORF">PXEA_LOCUS15015</name>
</gene>
<dbReference type="GO" id="GO:0030687">
    <property type="term" value="C:preribosome, large subunit precursor"/>
    <property type="evidence" value="ECO:0007669"/>
    <property type="project" value="TreeGrafter"/>
</dbReference>
<evidence type="ECO:0000256" key="2">
    <source>
        <dbReference type="ARBA" id="ARBA00022840"/>
    </source>
</evidence>
<accession>A0A448WW31</accession>
<dbReference type="Proteomes" id="UP000784294">
    <property type="component" value="Unassembled WGS sequence"/>
</dbReference>
<sequence>MLLDDNREIFIPETQEVVKAHPLFRLFATQNPPGAYAGRKMLSRALRNRFVELHFDPLPRFELEVILEQRCSLPASRAHRLVEVMHQLQVH</sequence>
<protein>
    <recommendedName>
        <fullName evidence="5">ATPase dynein-related AAA domain-containing protein</fullName>
    </recommendedName>
</protein>
<organism evidence="3 4">
    <name type="scientific">Protopolystoma xenopodis</name>
    <dbReference type="NCBI Taxonomy" id="117903"/>
    <lineage>
        <taxon>Eukaryota</taxon>
        <taxon>Metazoa</taxon>
        <taxon>Spiralia</taxon>
        <taxon>Lophotrochozoa</taxon>
        <taxon>Platyhelminthes</taxon>
        <taxon>Monogenea</taxon>
        <taxon>Polyopisthocotylea</taxon>
        <taxon>Polystomatidea</taxon>
        <taxon>Polystomatidae</taxon>
        <taxon>Protopolystoma</taxon>
    </lineage>
</organism>
<comment type="caution">
    <text evidence="3">The sequence shown here is derived from an EMBL/GenBank/DDBJ whole genome shotgun (WGS) entry which is preliminary data.</text>
</comment>
<evidence type="ECO:0000313" key="4">
    <source>
        <dbReference type="Proteomes" id="UP000784294"/>
    </source>
</evidence>
<dbReference type="EMBL" id="CAAALY010052011">
    <property type="protein sequence ID" value="VEL21575.1"/>
    <property type="molecule type" value="Genomic_DNA"/>
</dbReference>
<dbReference type="PANTHER" id="PTHR48103:SF2">
    <property type="entry name" value="MIDASIN"/>
    <property type="match status" value="1"/>
</dbReference>
<evidence type="ECO:0000256" key="1">
    <source>
        <dbReference type="ARBA" id="ARBA00022741"/>
    </source>
</evidence>
<evidence type="ECO:0000313" key="3">
    <source>
        <dbReference type="EMBL" id="VEL21575.1"/>
    </source>
</evidence>
<keyword evidence="4" id="KW-1185">Reference proteome</keyword>
<dbReference type="InterPro" id="IPR027417">
    <property type="entry name" value="P-loop_NTPase"/>
</dbReference>
<dbReference type="PANTHER" id="PTHR48103">
    <property type="entry name" value="MIDASIN-RELATED"/>
    <property type="match status" value="1"/>
</dbReference>
<dbReference type="GO" id="GO:0005524">
    <property type="term" value="F:ATP binding"/>
    <property type="evidence" value="ECO:0007669"/>
    <property type="project" value="UniProtKB-KW"/>
</dbReference>
<keyword evidence="2" id="KW-0067">ATP-binding</keyword>
<dbReference type="AlphaFoldDB" id="A0A448WW31"/>
<dbReference type="GO" id="GO:0000055">
    <property type="term" value="P:ribosomal large subunit export from nucleus"/>
    <property type="evidence" value="ECO:0007669"/>
    <property type="project" value="TreeGrafter"/>
</dbReference>
<reference evidence="3" key="1">
    <citation type="submission" date="2018-11" db="EMBL/GenBank/DDBJ databases">
        <authorList>
            <consortium name="Pathogen Informatics"/>
        </authorList>
    </citation>
    <scope>NUCLEOTIDE SEQUENCE</scope>
</reference>
<dbReference type="GO" id="GO:0000027">
    <property type="term" value="P:ribosomal large subunit assembly"/>
    <property type="evidence" value="ECO:0007669"/>
    <property type="project" value="TreeGrafter"/>
</dbReference>
<keyword evidence="1" id="KW-0547">Nucleotide-binding</keyword>
<dbReference type="GO" id="GO:0005634">
    <property type="term" value="C:nucleus"/>
    <property type="evidence" value="ECO:0007669"/>
    <property type="project" value="TreeGrafter"/>
</dbReference>
<dbReference type="Gene3D" id="3.40.50.300">
    <property type="entry name" value="P-loop containing nucleotide triphosphate hydrolases"/>
    <property type="match status" value="1"/>
</dbReference>